<gene>
    <name evidence="2" type="ORF">NPX13_g7869</name>
</gene>
<accession>A0A9W8N9Q7</accession>
<name>A0A9W8N9Q7_9PEZI</name>
<feature type="region of interest" description="Disordered" evidence="1">
    <location>
        <begin position="344"/>
        <end position="364"/>
    </location>
</feature>
<sequence>MDQVVDAIISSAKGFEPELELLSRTDGLKKLHEDQTREFAQVCYDLIQSYINLKVANKTDKKLKKARFGHRYAIRRWLHRATTNAAKLETEETNKKKIDEYISESSKAAKEEFAALLEKKCHMRSLLKDQSYKLEERARAQEKINAAYKSWFTSQVPPTVEVHIVQLAVNELRKNVKTLKRQVALGEITDEILSEAQLKMESCVSKIEEARDYQRGSWIEGYSYKYTQRVCKKILLAAKIDLESGHELVAQAHELNSNVGSLPPFEESFHIDHLTISCLKNLHHKVDQQLSTVNQLCKSAKSRTKDLKAMLSQETICLAEAKHNLEKEQREAISILANKEYLQPPPLYVPQSSGTATDTSPSST</sequence>
<protein>
    <submittedName>
        <fullName evidence="2">Uncharacterized protein</fullName>
    </submittedName>
</protein>
<keyword evidence="3" id="KW-1185">Reference proteome</keyword>
<dbReference type="Proteomes" id="UP001148614">
    <property type="component" value="Unassembled WGS sequence"/>
</dbReference>
<feature type="compositionally biased region" description="Polar residues" evidence="1">
    <location>
        <begin position="350"/>
        <end position="364"/>
    </location>
</feature>
<dbReference type="AlphaFoldDB" id="A0A9W8N9Q7"/>
<evidence type="ECO:0000256" key="1">
    <source>
        <dbReference type="SAM" id="MobiDB-lite"/>
    </source>
</evidence>
<organism evidence="2 3">
    <name type="scientific">Xylaria arbuscula</name>
    <dbReference type="NCBI Taxonomy" id="114810"/>
    <lineage>
        <taxon>Eukaryota</taxon>
        <taxon>Fungi</taxon>
        <taxon>Dikarya</taxon>
        <taxon>Ascomycota</taxon>
        <taxon>Pezizomycotina</taxon>
        <taxon>Sordariomycetes</taxon>
        <taxon>Xylariomycetidae</taxon>
        <taxon>Xylariales</taxon>
        <taxon>Xylariaceae</taxon>
        <taxon>Xylaria</taxon>
    </lineage>
</organism>
<comment type="caution">
    <text evidence="2">The sequence shown here is derived from an EMBL/GenBank/DDBJ whole genome shotgun (WGS) entry which is preliminary data.</text>
</comment>
<evidence type="ECO:0000313" key="2">
    <source>
        <dbReference type="EMBL" id="KAJ3564369.1"/>
    </source>
</evidence>
<dbReference type="EMBL" id="JANPWZ010001624">
    <property type="protein sequence ID" value="KAJ3564369.1"/>
    <property type="molecule type" value="Genomic_DNA"/>
</dbReference>
<proteinExistence type="predicted"/>
<reference evidence="2" key="1">
    <citation type="submission" date="2022-07" db="EMBL/GenBank/DDBJ databases">
        <title>Genome Sequence of Xylaria arbuscula.</title>
        <authorList>
            <person name="Buettner E."/>
        </authorList>
    </citation>
    <scope>NUCLEOTIDE SEQUENCE</scope>
    <source>
        <strain evidence="2">VT107</strain>
    </source>
</reference>
<evidence type="ECO:0000313" key="3">
    <source>
        <dbReference type="Proteomes" id="UP001148614"/>
    </source>
</evidence>